<accession>A0AAD7FHJ5</accession>
<gene>
    <name evidence="1" type="ORF">FB45DRAFT_1006896</name>
</gene>
<dbReference type="AlphaFoldDB" id="A0AAD7FHJ5"/>
<sequence length="247" mass="28420">MEEKRGNTSGGRWVLMRDPKMHDSRNNLVHAASEPACIASEPTTRVGEDEVRRVREGKGMRYFVQFVWSHVTANFLYGKFSMSQGHKPNFRSAERCRHSGWASVGTNQRAFDARSDDYQRHHHMIVTRLVLLLTSIVVSAEQFPWTSGELFMPEECPRTAWDEKHCSWAGGWMWTRMLQTSFCHASDIPAEVFSSQYKQTAYLYSAIYPVCKHQEKPDLPICTGLLTFGNNQTISAIPDMRRHFLTI</sequence>
<keyword evidence="2" id="KW-1185">Reference proteome</keyword>
<dbReference type="EMBL" id="JARKIF010000017">
    <property type="protein sequence ID" value="KAJ7620328.1"/>
    <property type="molecule type" value="Genomic_DNA"/>
</dbReference>
<reference evidence="1" key="1">
    <citation type="submission" date="2023-03" db="EMBL/GenBank/DDBJ databases">
        <title>Massive genome expansion in bonnet fungi (Mycena s.s.) driven by repeated elements and novel gene families across ecological guilds.</title>
        <authorList>
            <consortium name="Lawrence Berkeley National Laboratory"/>
            <person name="Harder C.B."/>
            <person name="Miyauchi S."/>
            <person name="Viragh M."/>
            <person name="Kuo A."/>
            <person name="Thoen E."/>
            <person name="Andreopoulos B."/>
            <person name="Lu D."/>
            <person name="Skrede I."/>
            <person name="Drula E."/>
            <person name="Henrissat B."/>
            <person name="Morin E."/>
            <person name="Kohler A."/>
            <person name="Barry K."/>
            <person name="LaButti K."/>
            <person name="Morin E."/>
            <person name="Salamov A."/>
            <person name="Lipzen A."/>
            <person name="Mereny Z."/>
            <person name="Hegedus B."/>
            <person name="Baldrian P."/>
            <person name="Stursova M."/>
            <person name="Weitz H."/>
            <person name="Taylor A."/>
            <person name="Grigoriev I.V."/>
            <person name="Nagy L.G."/>
            <person name="Martin F."/>
            <person name="Kauserud H."/>
        </authorList>
    </citation>
    <scope>NUCLEOTIDE SEQUENCE</scope>
    <source>
        <strain evidence="1">9284</strain>
    </source>
</reference>
<comment type="caution">
    <text evidence="1">The sequence shown here is derived from an EMBL/GenBank/DDBJ whole genome shotgun (WGS) entry which is preliminary data.</text>
</comment>
<protein>
    <submittedName>
        <fullName evidence="1">Uncharacterized protein</fullName>
    </submittedName>
</protein>
<dbReference type="Proteomes" id="UP001221142">
    <property type="component" value="Unassembled WGS sequence"/>
</dbReference>
<name>A0AAD7FHJ5_9AGAR</name>
<evidence type="ECO:0000313" key="1">
    <source>
        <dbReference type="EMBL" id="KAJ7620328.1"/>
    </source>
</evidence>
<proteinExistence type="predicted"/>
<organism evidence="1 2">
    <name type="scientific">Roridomyces roridus</name>
    <dbReference type="NCBI Taxonomy" id="1738132"/>
    <lineage>
        <taxon>Eukaryota</taxon>
        <taxon>Fungi</taxon>
        <taxon>Dikarya</taxon>
        <taxon>Basidiomycota</taxon>
        <taxon>Agaricomycotina</taxon>
        <taxon>Agaricomycetes</taxon>
        <taxon>Agaricomycetidae</taxon>
        <taxon>Agaricales</taxon>
        <taxon>Marasmiineae</taxon>
        <taxon>Mycenaceae</taxon>
        <taxon>Roridomyces</taxon>
    </lineage>
</organism>
<evidence type="ECO:0000313" key="2">
    <source>
        <dbReference type="Proteomes" id="UP001221142"/>
    </source>
</evidence>